<evidence type="ECO:0000256" key="18">
    <source>
        <dbReference type="PIRSR" id="PIRSR006135-1"/>
    </source>
</evidence>
<dbReference type="AlphaFoldDB" id="A0A5C7FGW3"/>
<evidence type="ECO:0000256" key="11">
    <source>
        <dbReference type="ARBA" id="ARBA00022679"/>
    </source>
</evidence>
<reference evidence="20 21" key="1">
    <citation type="submission" date="2024-01" db="EMBL/GenBank/DDBJ databases">
        <title>Complete Genome Sequence of Alkalicoccus halolimnae BZ-SZ-XJ29T, a Moderately Halophilic Bacterium Isolated from a Salt Lake.</title>
        <authorList>
            <person name="Zhao B."/>
        </authorList>
    </citation>
    <scope>NUCLEOTIDE SEQUENCE [LARGE SCALE GENOMIC DNA]</scope>
    <source>
        <strain evidence="20 21">BZ-SZ-XJ29</strain>
    </source>
</reference>
<gene>
    <name evidence="20" type="ORF">FTX54_003125</name>
</gene>
<evidence type="ECO:0000256" key="13">
    <source>
        <dbReference type="ARBA" id="ARBA00022777"/>
    </source>
</evidence>
<comment type="similarity">
    <text evidence="7">Belongs to the CobU/CobP family.</text>
</comment>
<evidence type="ECO:0000256" key="8">
    <source>
        <dbReference type="ARBA" id="ARBA00012016"/>
    </source>
</evidence>
<dbReference type="InterPro" id="IPR003203">
    <property type="entry name" value="CobU/CobP"/>
</dbReference>
<dbReference type="EMBL" id="CP144914">
    <property type="protein sequence ID" value="WWD80574.1"/>
    <property type="molecule type" value="Genomic_DNA"/>
</dbReference>
<evidence type="ECO:0000256" key="7">
    <source>
        <dbReference type="ARBA" id="ARBA00007490"/>
    </source>
</evidence>
<keyword evidence="21" id="KW-1185">Reference proteome</keyword>
<evidence type="ECO:0000313" key="21">
    <source>
        <dbReference type="Proteomes" id="UP000321816"/>
    </source>
</evidence>
<dbReference type="EC" id="2.7.7.62" evidence="9"/>
<evidence type="ECO:0000256" key="2">
    <source>
        <dbReference type="ARBA" id="ARBA00000711"/>
    </source>
</evidence>
<comment type="catalytic activity">
    <reaction evidence="1">
        <text>adenosylcob(III)inamide + ATP = adenosylcob(III)inamide phosphate + ADP + H(+)</text>
        <dbReference type="Rhea" id="RHEA:15769"/>
        <dbReference type="ChEBI" id="CHEBI:2480"/>
        <dbReference type="ChEBI" id="CHEBI:15378"/>
        <dbReference type="ChEBI" id="CHEBI:30616"/>
        <dbReference type="ChEBI" id="CHEBI:58502"/>
        <dbReference type="ChEBI" id="CHEBI:456216"/>
        <dbReference type="EC" id="2.7.1.156"/>
    </reaction>
</comment>
<evidence type="ECO:0000256" key="16">
    <source>
        <dbReference type="ARBA" id="ARBA00029570"/>
    </source>
</evidence>
<sequence length="172" mass="19295">MMITFISGGARSGKSSFAEKQVLAKSSAPIFAATGRRSDQEMAERIDRHQQDRPNSFITKEPGFHVKKVFQETDHHGVILVDCLTVWLGEALFRQQMTVEKVESEVRGWLDIIKTKNLDVTFVSNDINEGGLPPGTENYVRTLEEVHRTIIKQADTVVQVRAGIPFVWKGGL</sequence>
<name>A0A5C7FGW3_9BACI</name>
<comment type="catalytic activity">
    <reaction evidence="2">
        <text>adenosylcob(III)inamide phosphate + GTP + H(+) = adenosylcob(III)inamide-GDP + diphosphate</text>
        <dbReference type="Rhea" id="RHEA:22712"/>
        <dbReference type="ChEBI" id="CHEBI:15378"/>
        <dbReference type="ChEBI" id="CHEBI:33019"/>
        <dbReference type="ChEBI" id="CHEBI:37565"/>
        <dbReference type="ChEBI" id="CHEBI:58502"/>
        <dbReference type="ChEBI" id="CHEBI:60487"/>
        <dbReference type="EC" id="2.7.7.62"/>
    </reaction>
</comment>
<dbReference type="GO" id="GO:0008820">
    <property type="term" value="F:cobinamide phosphate guanylyltransferase activity"/>
    <property type="evidence" value="ECO:0007669"/>
    <property type="project" value="UniProtKB-EC"/>
</dbReference>
<keyword evidence="13 20" id="KW-0418">Kinase</keyword>
<dbReference type="EC" id="2.7.1.156" evidence="8"/>
<dbReference type="CDD" id="cd00544">
    <property type="entry name" value="CobU"/>
    <property type="match status" value="1"/>
</dbReference>
<keyword evidence="20" id="KW-0548">Nucleotidyltransferase</keyword>
<evidence type="ECO:0000256" key="3">
    <source>
        <dbReference type="ARBA" id="ARBA00001522"/>
    </source>
</evidence>
<feature type="binding site" evidence="19">
    <location>
        <position position="82"/>
    </location>
    <ligand>
        <name>GTP</name>
        <dbReference type="ChEBI" id="CHEBI:37565"/>
    </ligand>
</feature>
<dbReference type="PIRSF" id="PIRSF006135">
    <property type="entry name" value="CobU"/>
    <property type="match status" value="1"/>
</dbReference>
<dbReference type="GO" id="GO:0009236">
    <property type="term" value="P:cobalamin biosynthetic process"/>
    <property type="evidence" value="ECO:0007669"/>
    <property type="project" value="UniProtKB-UniPathway"/>
</dbReference>
<evidence type="ECO:0000256" key="9">
    <source>
        <dbReference type="ARBA" id="ARBA00012523"/>
    </source>
</evidence>
<evidence type="ECO:0000256" key="6">
    <source>
        <dbReference type="ARBA" id="ARBA00005159"/>
    </source>
</evidence>
<dbReference type="Proteomes" id="UP000321816">
    <property type="component" value="Chromosome"/>
</dbReference>
<dbReference type="Pfam" id="PF02283">
    <property type="entry name" value="CobU"/>
    <property type="match status" value="1"/>
</dbReference>
<dbReference type="Gene3D" id="3.40.50.300">
    <property type="entry name" value="P-loop containing nucleotide triphosphate hydrolases"/>
    <property type="match status" value="1"/>
</dbReference>
<dbReference type="GO" id="GO:0043752">
    <property type="term" value="F:adenosylcobinamide kinase activity"/>
    <property type="evidence" value="ECO:0007669"/>
    <property type="project" value="UniProtKB-EC"/>
</dbReference>
<comment type="pathway">
    <text evidence="6">Cofactor biosynthesis; adenosylcobalamin biosynthesis; adenosylcobalamin from cob(II)yrinate a,c-diamide: step 5/7.</text>
</comment>
<dbReference type="KEGG" id="ahal:FTX54_003125"/>
<keyword evidence="11" id="KW-0808">Transferase</keyword>
<evidence type="ECO:0000256" key="5">
    <source>
        <dbReference type="ARBA" id="ARBA00004692"/>
    </source>
</evidence>
<evidence type="ECO:0000313" key="20">
    <source>
        <dbReference type="EMBL" id="WWD80574.1"/>
    </source>
</evidence>
<evidence type="ECO:0000256" key="15">
    <source>
        <dbReference type="ARBA" id="ARBA00023134"/>
    </source>
</evidence>
<dbReference type="SUPFAM" id="SSF52540">
    <property type="entry name" value="P-loop containing nucleoside triphosphate hydrolases"/>
    <property type="match status" value="1"/>
</dbReference>
<feature type="binding site" evidence="19">
    <location>
        <begin position="8"/>
        <end position="15"/>
    </location>
    <ligand>
        <name>GTP</name>
        <dbReference type="ChEBI" id="CHEBI:37565"/>
    </ligand>
</feature>
<evidence type="ECO:0000256" key="1">
    <source>
        <dbReference type="ARBA" id="ARBA00000312"/>
    </source>
</evidence>
<comment type="catalytic activity">
    <reaction evidence="3">
        <text>adenosylcob(III)inamide + GTP = adenosylcob(III)inamide phosphate + GDP + H(+)</text>
        <dbReference type="Rhea" id="RHEA:15765"/>
        <dbReference type="ChEBI" id="CHEBI:2480"/>
        <dbReference type="ChEBI" id="CHEBI:15378"/>
        <dbReference type="ChEBI" id="CHEBI:37565"/>
        <dbReference type="ChEBI" id="CHEBI:58189"/>
        <dbReference type="ChEBI" id="CHEBI:58502"/>
        <dbReference type="EC" id="2.7.1.156"/>
    </reaction>
</comment>
<dbReference type="PANTHER" id="PTHR34848">
    <property type="match status" value="1"/>
</dbReference>
<feature type="binding site" evidence="19">
    <location>
        <position position="61"/>
    </location>
    <ligand>
        <name>GTP</name>
        <dbReference type="ChEBI" id="CHEBI:37565"/>
    </ligand>
</feature>
<evidence type="ECO:0000256" key="14">
    <source>
        <dbReference type="ARBA" id="ARBA00022840"/>
    </source>
</evidence>
<comment type="function">
    <text evidence="4">Catalyzes ATP-dependent phosphorylation of adenosylcobinamide and addition of GMP to adenosylcobinamide phosphate.</text>
</comment>
<dbReference type="OrthoDB" id="9799422at2"/>
<protein>
    <recommendedName>
        <fullName evidence="16">Adenosylcobinamide kinase</fullName>
        <ecNumber evidence="8">2.7.1.156</ecNumber>
        <ecNumber evidence="9">2.7.7.62</ecNumber>
    </recommendedName>
    <alternativeName>
        <fullName evidence="17">Adenosylcobinamide-phosphate guanylyltransferase</fullName>
    </alternativeName>
</protein>
<dbReference type="PANTHER" id="PTHR34848:SF1">
    <property type="entry name" value="BIFUNCTIONAL ADENOSYLCOBALAMIN BIOSYNTHESIS PROTEIN COBU"/>
    <property type="match status" value="1"/>
</dbReference>
<evidence type="ECO:0000256" key="17">
    <source>
        <dbReference type="ARBA" id="ARBA00030571"/>
    </source>
</evidence>
<feature type="binding site" evidence="19">
    <location>
        <begin position="33"/>
        <end position="35"/>
    </location>
    <ligand>
        <name>GTP</name>
        <dbReference type="ChEBI" id="CHEBI:37565"/>
    </ligand>
</feature>
<feature type="active site" description="GMP-histidine intermediate" evidence="18">
    <location>
        <position position="49"/>
    </location>
</feature>
<dbReference type="RefSeq" id="WP_147804944.1">
    <property type="nucleotide sequence ID" value="NZ_CP144914.1"/>
</dbReference>
<evidence type="ECO:0000256" key="19">
    <source>
        <dbReference type="PIRSR" id="PIRSR006135-2"/>
    </source>
</evidence>
<evidence type="ECO:0000256" key="10">
    <source>
        <dbReference type="ARBA" id="ARBA00022573"/>
    </source>
</evidence>
<keyword evidence="14" id="KW-0067">ATP-binding</keyword>
<evidence type="ECO:0000256" key="12">
    <source>
        <dbReference type="ARBA" id="ARBA00022741"/>
    </source>
</evidence>
<evidence type="ECO:0000256" key="4">
    <source>
        <dbReference type="ARBA" id="ARBA00003889"/>
    </source>
</evidence>
<keyword evidence="15 19" id="KW-0342">GTP-binding</keyword>
<keyword evidence="10" id="KW-0169">Cobalamin biosynthesis</keyword>
<proteinExistence type="inferred from homology"/>
<organism evidence="20 21">
    <name type="scientific">Alkalicoccus halolimnae</name>
    <dbReference type="NCBI Taxonomy" id="1667239"/>
    <lineage>
        <taxon>Bacteria</taxon>
        <taxon>Bacillati</taxon>
        <taxon>Bacillota</taxon>
        <taxon>Bacilli</taxon>
        <taxon>Bacillales</taxon>
        <taxon>Bacillaceae</taxon>
        <taxon>Alkalicoccus</taxon>
    </lineage>
</organism>
<keyword evidence="12 19" id="KW-0547">Nucleotide-binding</keyword>
<dbReference type="GO" id="GO:0005524">
    <property type="term" value="F:ATP binding"/>
    <property type="evidence" value="ECO:0007669"/>
    <property type="project" value="UniProtKB-KW"/>
</dbReference>
<dbReference type="GO" id="GO:0005525">
    <property type="term" value="F:GTP binding"/>
    <property type="evidence" value="ECO:0007669"/>
    <property type="project" value="UniProtKB-KW"/>
</dbReference>
<accession>A0A5C7FGW3</accession>
<comment type="pathway">
    <text evidence="5">Cofactor biosynthesis; adenosylcobalamin biosynthesis; adenosylcobalamin from cob(II)yrinate a,c-diamide: step 6/7.</text>
</comment>
<dbReference type="InterPro" id="IPR027417">
    <property type="entry name" value="P-loop_NTPase"/>
</dbReference>